<feature type="domain" description="PBP" evidence="3">
    <location>
        <begin position="42"/>
        <end position="295"/>
    </location>
</feature>
<evidence type="ECO:0000313" key="5">
    <source>
        <dbReference type="Proteomes" id="UP001056855"/>
    </source>
</evidence>
<dbReference type="SUPFAM" id="SSF53850">
    <property type="entry name" value="Periplasmic binding protein-like II"/>
    <property type="match status" value="1"/>
</dbReference>
<dbReference type="AlphaFoldDB" id="A0A9E7NEB3"/>
<sequence length="329" mass="35772">MVDSQSGRLGSTVSRRKFLGAAGSVGAAVIAGCSETNSGNGEGGNGLSGEVIVKGSSTVFPISDVMAQRFMEENQGVNVTVDSTGSGGGFENHFCPGDADINGASRLIKPEEEDHCAENDVTPVEMQIAGDAVTMAVSPENDWVDCLSFDEMAQIWQEGGAETWQDINEDWPDEEFVLYGPDTTSGTFDWFSENVLDGESHRTDYEPTEDDNIIVEGIEDDQYAIGYFGYAYYAENEDRVKALEVKESNDDECAEPSLDAAKEGTYPLARPLFVYPSEEALEKEEVYAFMEFYIENSSADWIADEIGYVPANQDIVDENMGTLEDAAGN</sequence>
<dbReference type="InterPro" id="IPR050811">
    <property type="entry name" value="Phosphate_ABC_transporter"/>
</dbReference>
<dbReference type="InterPro" id="IPR024370">
    <property type="entry name" value="PBP_domain"/>
</dbReference>
<dbReference type="GO" id="GO:0042301">
    <property type="term" value="F:phosphate ion binding"/>
    <property type="evidence" value="ECO:0007669"/>
    <property type="project" value="InterPro"/>
</dbReference>
<dbReference type="NCBIfam" id="TIGR02136">
    <property type="entry name" value="ptsS_2"/>
    <property type="match status" value="1"/>
</dbReference>
<name>A0A9E7NEB3_9EURY</name>
<dbReference type="RefSeq" id="WP_254161431.1">
    <property type="nucleotide sequence ID" value="NZ_CP100357.1"/>
</dbReference>
<dbReference type="CDD" id="cd13654">
    <property type="entry name" value="PBP2_phosphate_like_2"/>
    <property type="match status" value="1"/>
</dbReference>
<evidence type="ECO:0000259" key="3">
    <source>
        <dbReference type="Pfam" id="PF12849"/>
    </source>
</evidence>
<dbReference type="Pfam" id="PF12849">
    <property type="entry name" value="PBP_like_2"/>
    <property type="match status" value="1"/>
</dbReference>
<dbReference type="PANTHER" id="PTHR30570:SF1">
    <property type="entry name" value="PHOSPHATE-BINDING PROTEIN PSTS"/>
    <property type="match status" value="1"/>
</dbReference>
<dbReference type="GeneID" id="73292415"/>
<accession>A0A9E7NEB3</accession>
<keyword evidence="2" id="KW-0732">Signal</keyword>
<keyword evidence="1" id="KW-0813">Transport</keyword>
<protein>
    <submittedName>
        <fullName evidence="4">PstS family phosphate ABC transporter substrate-binding protein</fullName>
    </submittedName>
</protein>
<keyword evidence="4" id="KW-0614">Plasmid</keyword>
<evidence type="ECO:0000256" key="1">
    <source>
        <dbReference type="ARBA" id="ARBA00022448"/>
    </source>
</evidence>
<geneLocation type="plasmid" evidence="4 5">
    <name>unnamed2</name>
</geneLocation>
<gene>
    <name evidence="4" type="ORF">NGM29_20175</name>
</gene>
<dbReference type="EMBL" id="CP100357">
    <property type="protein sequence ID" value="UTF55921.1"/>
    <property type="molecule type" value="Genomic_DNA"/>
</dbReference>
<dbReference type="PANTHER" id="PTHR30570">
    <property type="entry name" value="PERIPLASMIC PHOSPHATE BINDING COMPONENT OF PHOSPHATE ABC TRANSPORTER"/>
    <property type="match status" value="1"/>
</dbReference>
<dbReference type="Gene3D" id="3.40.190.10">
    <property type="entry name" value="Periplasmic binding protein-like II"/>
    <property type="match status" value="2"/>
</dbReference>
<proteinExistence type="predicted"/>
<evidence type="ECO:0000256" key="2">
    <source>
        <dbReference type="ARBA" id="ARBA00022729"/>
    </source>
</evidence>
<reference evidence="4" key="1">
    <citation type="submission" date="2022-06" db="EMBL/GenBank/DDBJ databases">
        <title>Diverse halophilic archaea isolated from saline environments.</title>
        <authorList>
            <person name="Cui H.-L."/>
        </authorList>
    </citation>
    <scope>NUCLEOTIDE SEQUENCE</scope>
    <source>
        <strain evidence="4">WLHS1</strain>
        <plasmid evidence="4">unnamed2</plasmid>
    </source>
</reference>
<dbReference type="KEGG" id="sawl:NGM29_20175"/>
<evidence type="ECO:0000313" key="4">
    <source>
        <dbReference type="EMBL" id="UTF55921.1"/>
    </source>
</evidence>
<dbReference type="Proteomes" id="UP001056855">
    <property type="component" value="Plasmid unnamed2"/>
</dbReference>
<keyword evidence="5" id="KW-1185">Reference proteome</keyword>
<dbReference type="InterPro" id="IPR011862">
    <property type="entry name" value="Phos-bd"/>
</dbReference>
<organism evidence="4 5">
    <name type="scientific">Natronosalvus rutilus</name>
    <dbReference type="NCBI Taxonomy" id="2953753"/>
    <lineage>
        <taxon>Archaea</taxon>
        <taxon>Methanobacteriati</taxon>
        <taxon>Methanobacteriota</taxon>
        <taxon>Stenosarchaea group</taxon>
        <taxon>Halobacteria</taxon>
        <taxon>Halobacteriales</taxon>
        <taxon>Natrialbaceae</taxon>
        <taxon>Natronosalvus</taxon>
    </lineage>
</organism>